<accession>A0A418WQD5</accession>
<dbReference type="Gene3D" id="3.30.160.190">
    <property type="entry name" value="atu1810 like domain"/>
    <property type="match status" value="1"/>
</dbReference>
<evidence type="ECO:0000313" key="7">
    <source>
        <dbReference type="EMBL" id="RJF93426.1"/>
    </source>
</evidence>
<evidence type="ECO:0000256" key="4">
    <source>
        <dbReference type="ARBA" id="ARBA00022946"/>
    </source>
</evidence>
<dbReference type="GO" id="GO:0022900">
    <property type="term" value="P:electron transport chain"/>
    <property type="evidence" value="ECO:0007669"/>
    <property type="project" value="InterPro"/>
</dbReference>
<keyword evidence="3" id="KW-0679">Respiratory chain</keyword>
<gene>
    <name evidence="7" type="ORF">D3876_03570</name>
</gene>
<organism evidence="7 8">
    <name type="scientific">Sphingomonas cavernae</name>
    <dbReference type="NCBI Taxonomy" id="2320861"/>
    <lineage>
        <taxon>Bacteria</taxon>
        <taxon>Pseudomonadati</taxon>
        <taxon>Pseudomonadota</taxon>
        <taxon>Alphaproteobacteria</taxon>
        <taxon>Sphingomonadales</taxon>
        <taxon>Sphingomonadaceae</taxon>
        <taxon>Sphingomonas</taxon>
    </lineage>
</organism>
<evidence type="ECO:0000256" key="2">
    <source>
        <dbReference type="ARBA" id="ARBA00022448"/>
    </source>
</evidence>
<dbReference type="RefSeq" id="WP_119759704.1">
    <property type="nucleotide sequence ID" value="NZ_QYUM01000002.1"/>
</dbReference>
<evidence type="ECO:0000256" key="6">
    <source>
        <dbReference type="ARBA" id="ARBA00023136"/>
    </source>
</evidence>
<evidence type="ECO:0000313" key="8">
    <source>
        <dbReference type="Proteomes" id="UP000286100"/>
    </source>
</evidence>
<dbReference type="InterPro" id="IPR038532">
    <property type="entry name" value="NDUFS4-like_sf"/>
</dbReference>
<comment type="subcellular location">
    <subcellularLocation>
        <location evidence="1">Membrane</location>
    </subcellularLocation>
</comment>
<dbReference type="Pfam" id="PF04800">
    <property type="entry name" value="NDUS4"/>
    <property type="match status" value="1"/>
</dbReference>
<keyword evidence="4" id="KW-0809">Transit peptide</keyword>
<comment type="caution">
    <text evidence="7">The sequence shown here is derived from an EMBL/GenBank/DDBJ whole genome shotgun (WGS) entry which is preliminary data.</text>
</comment>
<keyword evidence="8" id="KW-1185">Reference proteome</keyword>
<keyword evidence="6" id="KW-0472">Membrane</keyword>
<dbReference type="PANTHER" id="PTHR12219">
    <property type="entry name" value="NADH-UBIQUINONE OXIDOREDUCTASE"/>
    <property type="match status" value="1"/>
</dbReference>
<evidence type="ECO:0000256" key="1">
    <source>
        <dbReference type="ARBA" id="ARBA00004370"/>
    </source>
</evidence>
<dbReference type="InterPro" id="IPR006885">
    <property type="entry name" value="NADH_UbQ_FeS_4_mit-like"/>
</dbReference>
<dbReference type="OrthoDB" id="9799572at2"/>
<proteinExistence type="predicted"/>
<dbReference type="PANTHER" id="PTHR12219:SF8">
    <property type="entry name" value="NADH DEHYDROGENASE [UBIQUINONE] IRON-SULFUR PROTEIN 4, MITOCHONDRIAL"/>
    <property type="match status" value="1"/>
</dbReference>
<keyword evidence="2" id="KW-0813">Transport</keyword>
<sequence length="92" mass="10361">MAARIYQTPKNAMQSGRALTTRWVLEFEPAEAKRPDPLMGWAGSGDTREQVQLYFADAEAAKAYAERQGIAYHVVAAPERKLKLQAYADNFR</sequence>
<name>A0A418WQD5_9SPHN</name>
<keyword evidence="5" id="KW-0249">Electron transport</keyword>
<reference evidence="7 8" key="1">
    <citation type="submission" date="2018-09" db="EMBL/GenBank/DDBJ databases">
        <authorList>
            <person name="Zhu H."/>
        </authorList>
    </citation>
    <scope>NUCLEOTIDE SEQUENCE [LARGE SCALE GENOMIC DNA]</scope>
    <source>
        <strain evidence="7 8">K2R01-6</strain>
    </source>
</reference>
<evidence type="ECO:0000256" key="5">
    <source>
        <dbReference type="ARBA" id="ARBA00022982"/>
    </source>
</evidence>
<protein>
    <submittedName>
        <fullName evidence="7">ETC complex I subunit</fullName>
    </submittedName>
</protein>
<dbReference type="EMBL" id="QYUM01000002">
    <property type="protein sequence ID" value="RJF93426.1"/>
    <property type="molecule type" value="Genomic_DNA"/>
</dbReference>
<evidence type="ECO:0000256" key="3">
    <source>
        <dbReference type="ARBA" id="ARBA00022660"/>
    </source>
</evidence>
<dbReference type="GO" id="GO:0016020">
    <property type="term" value="C:membrane"/>
    <property type="evidence" value="ECO:0007669"/>
    <property type="project" value="UniProtKB-SubCell"/>
</dbReference>
<dbReference type="Proteomes" id="UP000286100">
    <property type="component" value="Unassembled WGS sequence"/>
</dbReference>
<dbReference type="AlphaFoldDB" id="A0A418WQD5"/>